<evidence type="ECO:0000313" key="5">
    <source>
        <dbReference type="EMBL" id="KAL2064372.1"/>
    </source>
</evidence>
<dbReference type="Pfam" id="PF11951">
    <property type="entry name" value="Fungal_trans_2"/>
    <property type="match status" value="2"/>
</dbReference>
<dbReference type="Pfam" id="PF00172">
    <property type="entry name" value="Zn_clus"/>
    <property type="match status" value="1"/>
</dbReference>
<dbReference type="InterPro" id="IPR001138">
    <property type="entry name" value="Zn2Cys6_DnaBD"/>
</dbReference>
<comment type="subcellular location">
    <subcellularLocation>
        <location evidence="1">Nucleus</location>
    </subcellularLocation>
</comment>
<organism evidence="5 6">
    <name type="scientific">Oculimacula yallundae</name>
    <dbReference type="NCBI Taxonomy" id="86028"/>
    <lineage>
        <taxon>Eukaryota</taxon>
        <taxon>Fungi</taxon>
        <taxon>Dikarya</taxon>
        <taxon>Ascomycota</taxon>
        <taxon>Pezizomycotina</taxon>
        <taxon>Leotiomycetes</taxon>
        <taxon>Helotiales</taxon>
        <taxon>Ploettnerulaceae</taxon>
        <taxon>Oculimacula</taxon>
    </lineage>
</organism>
<evidence type="ECO:0000256" key="2">
    <source>
        <dbReference type="ARBA" id="ARBA00023242"/>
    </source>
</evidence>
<evidence type="ECO:0000256" key="3">
    <source>
        <dbReference type="SAM" id="MobiDB-lite"/>
    </source>
</evidence>
<protein>
    <recommendedName>
        <fullName evidence="4">Zn(2)-C6 fungal-type domain-containing protein</fullName>
    </recommendedName>
</protein>
<dbReference type="CDD" id="cd00067">
    <property type="entry name" value="GAL4"/>
    <property type="match status" value="1"/>
</dbReference>
<proteinExistence type="predicted"/>
<keyword evidence="2" id="KW-0539">Nucleus</keyword>
<dbReference type="InterPro" id="IPR021858">
    <property type="entry name" value="Fun_TF"/>
</dbReference>
<name>A0ABR4C367_9HELO</name>
<evidence type="ECO:0000256" key="1">
    <source>
        <dbReference type="ARBA" id="ARBA00004123"/>
    </source>
</evidence>
<keyword evidence="6" id="KW-1185">Reference proteome</keyword>
<gene>
    <name evidence="5" type="ORF">VTL71DRAFT_4866</name>
</gene>
<sequence>MPKSLAKIKGCYQCSQRRIDCDRTVPKCLKCKKKGVECTGLGLRYRFNPGVAARGRYMGKELPVPPEHDIAAVRSRAPVQLPFIAWNTDGEKPAGSKHFGSHQRSESTSKASINLEQTCSDTHKRAHDEELETSTVLITTEDQILPLATEQNPLFINTKCIFPGTNLALWNRDFIPHSFETHDHVTRMLFANFSETVAKSMVIFDDQSNEFRMLLLPMAATSDLVRNAVFAASAYQLASKNSSFAAEALRYQTAAINSLTQHPDVAKSEREVVLAAVTILLVSEIVSGGSGQFQVLYKMLKHCISIETSASATESNSLMSFLRDHLETVEFLIQPFLSEKTAVWNHNSQLLGQLKFLENAVVQHPGRMGTIRLLGQAFFHASEIYLNRAIHNISRAETISNVEELKVTVDQLPVDGPGEHILVWVYFIGAAESSTRSQQDFFRSRLQRLYSTTGFSNIISSLRILDHIWANSETKWTQLILDQAFIM</sequence>
<feature type="region of interest" description="Disordered" evidence="3">
    <location>
        <begin position="92"/>
        <end position="114"/>
    </location>
</feature>
<dbReference type="PANTHER" id="PTHR37534:SF17">
    <property type="entry name" value="ZN(2)-C6 FUNGAL-TYPE DOMAIN-CONTAINING PROTEIN"/>
    <property type="match status" value="1"/>
</dbReference>
<reference evidence="5 6" key="1">
    <citation type="journal article" date="2024" name="Commun. Biol.">
        <title>Comparative genomic analysis of thermophilic fungi reveals convergent evolutionary adaptations and gene losses.</title>
        <authorList>
            <person name="Steindorff A.S."/>
            <person name="Aguilar-Pontes M.V."/>
            <person name="Robinson A.J."/>
            <person name="Andreopoulos B."/>
            <person name="LaButti K."/>
            <person name="Kuo A."/>
            <person name="Mondo S."/>
            <person name="Riley R."/>
            <person name="Otillar R."/>
            <person name="Haridas S."/>
            <person name="Lipzen A."/>
            <person name="Grimwood J."/>
            <person name="Schmutz J."/>
            <person name="Clum A."/>
            <person name="Reid I.D."/>
            <person name="Moisan M.C."/>
            <person name="Butler G."/>
            <person name="Nguyen T.T.M."/>
            <person name="Dewar K."/>
            <person name="Conant G."/>
            <person name="Drula E."/>
            <person name="Henrissat B."/>
            <person name="Hansel C."/>
            <person name="Singer S."/>
            <person name="Hutchinson M.I."/>
            <person name="de Vries R.P."/>
            <person name="Natvig D.O."/>
            <person name="Powell A.J."/>
            <person name="Tsang A."/>
            <person name="Grigoriev I.V."/>
        </authorList>
    </citation>
    <scope>NUCLEOTIDE SEQUENCE [LARGE SCALE GENOMIC DNA]</scope>
    <source>
        <strain evidence="5 6">CBS 494.80</strain>
    </source>
</reference>
<dbReference type="InterPro" id="IPR036864">
    <property type="entry name" value="Zn2-C6_fun-type_DNA-bd_sf"/>
</dbReference>
<accession>A0ABR4C367</accession>
<evidence type="ECO:0000259" key="4">
    <source>
        <dbReference type="PROSITE" id="PS50048"/>
    </source>
</evidence>
<comment type="caution">
    <text evidence="5">The sequence shown here is derived from an EMBL/GenBank/DDBJ whole genome shotgun (WGS) entry which is preliminary data.</text>
</comment>
<dbReference type="EMBL" id="JAZHXI010000014">
    <property type="protein sequence ID" value="KAL2064372.1"/>
    <property type="molecule type" value="Genomic_DNA"/>
</dbReference>
<feature type="domain" description="Zn(2)-C6 fungal-type" evidence="4">
    <location>
        <begin position="10"/>
        <end position="39"/>
    </location>
</feature>
<evidence type="ECO:0000313" key="6">
    <source>
        <dbReference type="Proteomes" id="UP001595075"/>
    </source>
</evidence>
<dbReference type="Proteomes" id="UP001595075">
    <property type="component" value="Unassembled WGS sequence"/>
</dbReference>
<dbReference type="PROSITE" id="PS00463">
    <property type="entry name" value="ZN2_CY6_FUNGAL_1"/>
    <property type="match status" value="1"/>
</dbReference>
<dbReference type="PROSITE" id="PS50048">
    <property type="entry name" value="ZN2_CY6_FUNGAL_2"/>
    <property type="match status" value="1"/>
</dbReference>
<dbReference type="Gene3D" id="4.10.240.10">
    <property type="entry name" value="Zn(2)-C6 fungal-type DNA-binding domain"/>
    <property type="match status" value="1"/>
</dbReference>
<dbReference type="SUPFAM" id="SSF57701">
    <property type="entry name" value="Zn2/Cys6 DNA-binding domain"/>
    <property type="match status" value="1"/>
</dbReference>
<dbReference type="PANTHER" id="PTHR37534">
    <property type="entry name" value="TRANSCRIPTIONAL ACTIVATOR PROTEIN UGA3"/>
    <property type="match status" value="1"/>
</dbReference>